<dbReference type="InterPro" id="IPR004358">
    <property type="entry name" value="Sig_transdc_His_kin-like_C"/>
</dbReference>
<name>A0AA41X087_9ALTE</name>
<protein>
    <recommendedName>
        <fullName evidence="2">histidine kinase</fullName>
        <ecNumber evidence="2">2.7.13.3</ecNumber>
    </recommendedName>
</protein>
<dbReference type="InterPro" id="IPR003661">
    <property type="entry name" value="HisK_dim/P_dom"/>
</dbReference>
<gene>
    <name evidence="5" type="ORF">NLF92_01365</name>
</gene>
<dbReference type="PRINTS" id="PR00344">
    <property type="entry name" value="BCTRLSENSOR"/>
</dbReference>
<accession>A0AA41X087</accession>
<dbReference type="InterPro" id="IPR036890">
    <property type="entry name" value="HATPase_C_sf"/>
</dbReference>
<evidence type="ECO:0000256" key="1">
    <source>
        <dbReference type="ARBA" id="ARBA00000085"/>
    </source>
</evidence>
<organism evidence="5 6">
    <name type="scientific">Opacimonas viscosa</name>
    <dbReference type="NCBI Taxonomy" id="2961944"/>
    <lineage>
        <taxon>Bacteria</taxon>
        <taxon>Pseudomonadati</taxon>
        <taxon>Pseudomonadota</taxon>
        <taxon>Gammaproteobacteria</taxon>
        <taxon>Alteromonadales</taxon>
        <taxon>Alteromonadaceae</taxon>
        <taxon>Opacimonas</taxon>
    </lineage>
</organism>
<keyword evidence="5" id="KW-0067">ATP-binding</keyword>
<dbReference type="PROSITE" id="PS50109">
    <property type="entry name" value="HIS_KIN"/>
    <property type="match status" value="1"/>
</dbReference>
<dbReference type="EC" id="2.7.13.3" evidence="2"/>
<keyword evidence="6" id="KW-1185">Reference proteome</keyword>
<keyword evidence="5" id="KW-0547">Nucleotide-binding</keyword>
<evidence type="ECO:0000313" key="6">
    <source>
        <dbReference type="Proteomes" id="UP001165413"/>
    </source>
</evidence>
<feature type="domain" description="Histidine kinase" evidence="4">
    <location>
        <begin position="249"/>
        <end position="490"/>
    </location>
</feature>
<evidence type="ECO:0000256" key="2">
    <source>
        <dbReference type="ARBA" id="ARBA00012438"/>
    </source>
</evidence>
<dbReference type="Pfam" id="PF02518">
    <property type="entry name" value="HATPase_c"/>
    <property type="match status" value="1"/>
</dbReference>
<proteinExistence type="predicted"/>
<dbReference type="CDD" id="cd00082">
    <property type="entry name" value="HisKA"/>
    <property type="match status" value="1"/>
</dbReference>
<dbReference type="GO" id="GO:0005524">
    <property type="term" value="F:ATP binding"/>
    <property type="evidence" value="ECO:0007669"/>
    <property type="project" value="UniProtKB-KW"/>
</dbReference>
<dbReference type="InterPro" id="IPR036097">
    <property type="entry name" value="HisK_dim/P_sf"/>
</dbReference>
<dbReference type="Proteomes" id="UP001165413">
    <property type="component" value="Unassembled WGS sequence"/>
</dbReference>
<dbReference type="GO" id="GO:0000155">
    <property type="term" value="F:phosphorelay sensor kinase activity"/>
    <property type="evidence" value="ECO:0007669"/>
    <property type="project" value="InterPro"/>
</dbReference>
<dbReference type="Gene3D" id="3.30.565.10">
    <property type="entry name" value="Histidine kinase-like ATPase, C-terminal domain"/>
    <property type="match status" value="1"/>
</dbReference>
<dbReference type="InterPro" id="IPR003594">
    <property type="entry name" value="HATPase_dom"/>
</dbReference>
<evidence type="ECO:0000256" key="3">
    <source>
        <dbReference type="ARBA" id="ARBA00022553"/>
    </source>
</evidence>
<dbReference type="AlphaFoldDB" id="A0AA41X087"/>
<dbReference type="PANTHER" id="PTHR43065:SF50">
    <property type="entry name" value="HISTIDINE KINASE"/>
    <property type="match status" value="1"/>
</dbReference>
<sequence>MSDSTTIDKQIALLERRLAREKSARLQAEELLVEKSREIYHSNIKLKETLAESERKRDELAFLLNSSSSISISENTENLLSHVTELSANFLHAEFAVASVQLNTAMQFDVHTPVYSSHKKWHSQKHIIQAINTVLAEHHFNNDWQVVPFNVAQSGLLDVELVIRKKVLDNESCLLSCFILSNKNYSDDTFNALTIIQRQLRTLLIARKTGQNMNAEQFDVSGIQEQLDKAKKMLMQSEKMTLLGQLSAGIAHEINNPVGFVRSNMEVLADYIQDINHFIVAQTQIVKNPDLMREIENIKQQYDIDFILDDISDIVSSNLDGVDRISEIVQGLKTFSHQGDKQFSKVDLSEVIAGALLVAKNELKYKHTIVNDTENMDLLIMGKLGQLQQVFINLFVNAAQAMPDGGEIRIKATTKDDSVCITVSDTGCGMSESTKQQLFTPFYTTKPVGEGTGLGLSISIGIIEAHSGSIDVRSEINKGTTFTLSFPIYVK</sequence>
<keyword evidence="3" id="KW-0597">Phosphoprotein</keyword>
<dbReference type="SMART" id="SM00387">
    <property type="entry name" value="HATPase_c"/>
    <property type="match status" value="1"/>
</dbReference>
<dbReference type="InterPro" id="IPR005467">
    <property type="entry name" value="His_kinase_dom"/>
</dbReference>
<comment type="catalytic activity">
    <reaction evidence="1">
        <text>ATP + protein L-histidine = ADP + protein N-phospho-L-histidine.</text>
        <dbReference type="EC" id="2.7.13.3"/>
    </reaction>
</comment>
<evidence type="ECO:0000259" key="4">
    <source>
        <dbReference type="PROSITE" id="PS50109"/>
    </source>
</evidence>
<dbReference type="RefSeq" id="WP_254098083.1">
    <property type="nucleotide sequence ID" value="NZ_JANATA010000001.1"/>
</dbReference>
<dbReference type="PANTHER" id="PTHR43065">
    <property type="entry name" value="SENSOR HISTIDINE KINASE"/>
    <property type="match status" value="1"/>
</dbReference>
<reference evidence="5" key="1">
    <citation type="submission" date="2022-07" db="EMBL/GenBank/DDBJ databases">
        <title>Characterization of the Novel Bacterium Alteromonas immobilis LMIT006 and Alteromonas gregis LMIT007.</title>
        <authorList>
            <person name="Lin X."/>
        </authorList>
    </citation>
    <scope>NUCLEOTIDE SEQUENCE</scope>
    <source>
        <strain evidence="5">LMIT007</strain>
    </source>
</reference>
<comment type="caution">
    <text evidence="5">The sequence shown here is derived from an EMBL/GenBank/DDBJ whole genome shotgun (WGS) entry which is preliminary data.</text>
</comment>
<evidence type="ECO:0000313" key="5">
    <source>
        <dbReference type="EMBL" id="MCP3427593.1"/>
    </source>
</evidence>
<dbReference type="SUPFAM" id="SSF55874">
    <property type="entry name" value="ATPase domain of HSP90 chaperone/DNA topoisomerase II/histidine kinase"/>
    <property type="match status" value="1"/>
</dbReference>
<dbReference type="EMBL" id="JANATA010000001">
    <property type="protein sequence ID" value="MCP3427593.1"/>
    <property type="molecule type" value="Genomic_DNA"/>
</dbReference>
<dbReference type="SUPFAM" id="SSF47384">
    <property type="entry name" value="Homodimeric domain of signal transducing histidine kinase"/>
    <property type="match status" value="1"/>
</dbReference>
<dbReference type="Gene3D" id="1.10.287.130">
    <property type="match status" value="1"/>
</dbReference>